<feature type="domain" description="Glycosyltransferase 2-like" evidence="1">
    <location>
        <begin position="8"/>
        <end position="132"/>
    </location>
</feature>
<dbReference type="PANTHER" id="PTHR43179:SF7">
    <property type="entry name" value="RHAMNOSYLTRANSFERASE WBBL"/>
    <property type="match status" value="1"/>
</dbReference>
<keyword evidence="2" id="KW-0328">Glycosyltransferase</keyword>
<comment type="caution">
    <text evidence="2">The sequence shown here is derived from an EMBL/GenBank/DDBJ whole genome shotgun (WGS) entry which is preliminary data.</text>
</comment>
<reference evidence="2" key="1">
    <citation type="submission" date="2021-05" db="EMBL/GenBank/DDBJ databases">
        <authorList>
            <person name="Pietrasiak N."/>
            <person name="Ward R."/>
            <person name="Stajich J.E."/>
            <person name="Kurbessoian T."/>
        </authorList>
    </citation>
    <scope>NUCLEOTIDE SEQUENCE</scope>
    <source>
        <strain evidence="2">UHER 2000/2452</strain>
    </source>
</reference>
<name>A0A951QHA5_9CYAN</name>
<sequence>MYSPDVTIIVVPRERFQFAQESLESLYQNTHHPFSLIYVDNNSPVDLQDYLKTAAKEKGFQLLRSDRFLSPNQARNLGLNQANQQTPSKYIVFVDNDVIFAPGWLTALVNCAEETAATVVGSLVCQYRPVHTIVHCAGGEYMPTEDLAKFIQGVPSVPQTADIKGKWQVSEKTYFQNRSVAEVQDQLKRQPTGFVEFHSMLVRQDIFEQIGLLDEGFSCTKEYLDFCMLIARAGGTIYLEPASVVTFLTHPPAPSLKWSDLPYFMVRWSDAWERQSLLHFQKKWDLVENTYFVKRLQKLGRRRREEVIQPIVNQFNFLSTASRKWLEKRLVVLEKRLNHYVSERHKRGLAD</sequence>
<dbReference type="SUPFAM" id="SSF53448">
    <property type="entry name" value="Nucleotide-diphospho-sugar transferases"/>
    <property type="match status" value="1"/>
</dbReference>
<dbReference type="InterPro" id="IPR029044">
    <property type="entry name" value="Nucleotide-diphossugar_trans"/>
</dbReference>
<dbReference type="Gene3D" id="3.90.550.10">
    <property type="entry name" value="Spore Coat Polysaccharide Biosynthesis Protein SpsA, Chain A"/>
    <property type="match status" value="1"/>
</dbReference>
<dbReference type="EC" id="2.4.-.-" evidence="2"/>
<dbReference type="EMBL" id="JAHHHD010000045">
    <property type="protein sequence ID" value="MBW4661786.1"/>
    <property type="molecule type" value="Genomic_DNA"/>
</dbReference>
<proteinExistence type="predicted"/>
<dbReference type="PANTHER" id="PTHR43179">
    <property type="entry name" value="RHAMNOSYLTRANSFERASE WBBL"/>
    <property type="match status" value="1"/>
</dbReference>
<evidence type="ECO:0000259" key="1">
    <source>
        <dbReference type="Pfam" id="PF00535"/>
    </source>
</evidence>
<dbReference type="AlphaFoldDB" id="A0A951QHA5"/>
<dbReference type="Pfam" id="PF00535">
    <property type="entry name" value="Glycos_transf_2"/>
    <property type="match status" value="1"/>
</dbReference>
<dbReference type="Proteomes" id="UP000757435">
    <property type="component" value="Unassembled WGS sequence"/>
</dbReference>
<dbReference type="GO" id="GO:0016757">
    <property type="term" value="F:glycosyltransferase activity"/>
    <property type="evidence" value="ECO:0007669"/>
    <property type="project" value="UniProtKB-KW"/>
</dbReference>
<protein>
    <submittedName>
        <fullName evidence="2">Glycosyltransferase</fullName>
        <ecNumber evidence="2">2.4.-.-</ecNumber>
    </submittedName>
</protein>
<accession>A0A951QHA5</accession>
<organism evidence="2 3">
    <name type="scientific">Drouetiella hepatica Uher 2000/2452</name>
    <dbReference type="NCBI Taxonomy" id="904376"/>
    <lineage>
        <taxon>Bacteria</taxon>
        <taxon>Bacillati</taxon>
        <taxon>Cyanobacteriota</taxon>
        <taxon>Cyanophyceae</taxon>
        <taxon>Oculatellales</taxon>
        <taxon>Oculatellaceae</taxon>
        <taxon>Drouetiella</taxon>
    </lineage>
</organism>
<dbReference type="InterPro" id="IPR001173">
    <property type="entry name" value="Glyco_trans_2-like"/>
</dbReference>
<reference evidence="2" key="2">
    <citation type="journal article" date="2022" name="Microbiol. Resour. Announc.">
        <title>Metagenome Sequencing to Explore Phylogenomics of Terrestrial Cyanobacteria.</title>
        <authorList>
            <person name="Ward R.D."/>
            <person name="Stajich J.E."/>
            <person name="Johansen J.R."/>
            <person name="Huntemann M."/>
            <person name="Clum A."/>
            <person name="Foster B."/>
            <person name="Foster B."/>
            <person name="Roux S."/>
            <person name="Palaniappan K."/>
            <person name="Varghese N."/>
            <person name="Mukherjee S."/>
            <person name="Reddy T.B.K."/>
            <person name="Daum C."/>
            <person name="Copeland A."/>
            <person name="Chen I.A."/>
            <person name="Ivanova N.N."/>
            <person name="Kyrpides N.C."/>
            <person name="Shapiro N."/>
            <person name="Eloe-Fadrosh E.A."/>
            <person name="Pietrasiak N."/>
        </authorList>
    </citation>
    <scope>NUCLEOTIDE SEQUENCE</scope>
    <source>
        <strain evidence="2">UHER 2000/2452</strain>
    </source>
</reference>
<gene>
    <name evidence="2" type="ORF">KME15_24215</name>
</gene>
<keyword evidence="2" id="KW-0808">Transferase</keyword>
<evidence type="ECO:0000313" key="2">
    <source>
        <dbReference type="EMBL" id="MBW4661786.1"/>
    </source>
</evidence>
<evidence type="ECO:0000313" key="3">
    <source>
        <dbReference type="Proteomes" id="UP000757435"/>
    </source>
</evidence>